<evidence type="ECO:0000313" key="2">
    <source>
        <dbReference type="Proteomes" id="UP000789901"/>
    </source>
</evidence>
<dbReference type="Proteomes" id="UP000789901">
    <property type="component" value="Unassembled WGS sequence"/>
</dbReference>
<organism evidence="1 2">
    <name type="scientific">Gigaspora margarita</name>
    <dbReference type="NCBI Taxonomy" id="4874"/>
    <lineage>
        <taxon>Eukaryota</taxon>
        <taxon>Fungi</taxon>
        <taxon>Fungi incertae sedis</taxon>
        <taxon>Mucoromycota</taxon>
        <taxon>Glomeromycotina</taxon>
        <taxon>Glomeromycetes</taxon>
        <taxon>Diversisporales</taxon>
        <taxon>Gigasporaceae</taxon>
        <taxon>Gigaspora</taxon>
    </lineage>
</organism>
<accession>A0ABN7US28</accession>
<evidence type="ECO:0000313" key="1">
    <source>
        <dbReference type="EMBL" id="CAG8663421.1"/>
    </source>
</evidence>
<gene>
    <name evidence="1" type="ORF">GMARGA_LOCUS10012</name>
</gene>
<keyword evidence="2" id="KW-1185">Reference proteome</keyword>
<comment type="caution">
    <text evidence="1">The sequence shown here is derived from an EMBL/GenBank/DDBJ whole genome shotgun (WGS) entry which is preliminary data.</text>
</comment>
<reference evidence="1 2" key="1">
    <citation type="submission" date="2021-06" db="EMBL/GenBank/DDBJ databases">
        <authorList>
            <person name="Kallberg Y."/>
            <person name="Tangrot J."/>
            <person name="Rosling A."/>
        </authorList>
    </citation>
    <scope>NUCLEOTIDE SEQUENCE [LARGE SCALE GENOMIC DNA]</scope>
    <source>
        <strain evidence="1 2">120-4 pot B 10/14</strain>
    </source>
</reference>
<proteinExistence type="predicted"/>
<name>A0ABN7US28_GIGMA</name>
<dbReference type="EMBL" id="CAJVQB010005504">
    <property type="protein sequence ID" value="CAG8663421.1"/>
    <property type="molecule type" value="Genomic_DNA"/>
</dbReference>
<protein>
    <submittedName>
        <fullName evidence="1">44794_t:CDS:1</fullName>
    </submittedName>
</protein>
<sequence length="71" mass="8280">MDKVLGKLVKWVTLYKEQRRPNEALIWKLTFELEYKVTWSHQSGPGIDNELGIVQGESINGLEFEESEKED</sequence>